<protein>
    <submittedName>
        <fullName evidence="1">Uncharacterized protein</fullName>
    </submittedName>
</protein>
<keyword evidence="2" id="KW-1185">Reference proteome</keyword>
<proteinExistence type="predicted"/>
<comment type="caution">
    <text evidence="1">The sequence shown here is derived from an EMBL/GenBank/DDBJ whole genome shotgun (WGS) entry which is preliminary data.</text>
</comment>
<evidence type="ECO:0000313" key="2">
    <source>
        <dbReference type="Proteomes" id="UP001163046"/>
    </source>
</evidence>
<gene>
    <name evidence="1" type="ORF">OS493_023609</name>
</gene>
<organism evidence="1 2">
    <name type="scientific">Desmophyllum pertusum</name>
    <dbReference type="NCBI Taxonomy" id="174260"/>
    <lineage>
        <taxon>Eukaryota</taxon>
        <taxon>Metazoa</taxon>
        <taxon>Cnidaria</taxon>
        <taxon>Anthozoa</taxon>
        <taxon>Hexacorallia</taxon>
        <taxon>Scleractinia</taxon>
        <taxon>Caryophylliina</taxon>
        <taxon>Caryophylliidae</taxon>
        <taxon>Desmophyllum</taxon>
    </lineage>
</organism>
<dbReference type="Proteomes" id="UP001163046">
    <property type="component" value="Unassembled WGS sequence"/>
</dbReference>
<name>A0A9W9ZDT8_9CNID</name>
<reference evidence="1" key="1">
    <citation type="submission" date="2023-01" db="EMBL/GenBank/DDBJ databases">
        <title>Genome assembly of the deep-sea coral Lophelia pertusa.</title>
        <authorList>
            <person name="Herrera S."/>
            <person name="Cordes E."/>
        </authorList>
    </citation>
    <scope>NUCLEOTIDE SEQUENCE</scope>
    <source>
        <strain evidence="1">USNM1676648</strain>
        <tissue evidence="1">Polyp</tissue>
    </source>
</reference>
<accession>A0A9W9ZDT8</accession>
<dbReference type="AlphaFoldDB" id="A0A9W9ZDT8"/>
<sequence length="112" mass="12403">MEAATVAVNESDEFTIHHLKFSGKKEIGESLEGSFNLPKEYCTSPSNRILCRQILFCVHVREDRFTKKNTVGNCCHGERNRITGGDKIGCGMKTPYSVTSISIASLYLAEAD</sequence>
<evidence type="ECO:0000313" key="1">
    <source>
        <dbReference type="EMBL" id="KAJ7378354.1"/>
    </source>
</evidence>
<dbReference type="EMBL" id="MU826367">
    <property type="protein sequence ID" value="KAJ7378354.1"/>
    <property type="molecule type" value="Genomic_DNA"/>
</dbReference>